<dbReference type="OrthoDB" id="159589at2"/>
<dbReference type="Proteomes" id="UP000290365">
    <property type="component" value="Chromosome"/>
</dbReference>
<evidence type="ECO:0000256" key="2">
    <source>
        <dbReference type="ARBA" id="ARBA00022450"/>
    </source>
</evidence>
<dbReference type="GO" id="GO:0009239">
    <property type="term" value="P:enterobactin biosynthetic process"/>
    <property type="evidence" value="ECO:0007669"/>
    <property type="project" value="TreeGrafter"/>
</dbReference>
<dbReference type="PANTHER" id="PTHR45527:SF1">
    <property type="entry name" value="FATTY ACID SYNTHASE"/>
    <property type="match status" value="1"/>
</dbReference>
<dbReference type="Pfam" id="PF00550">
    <property type="entry name" value="PP-binding"/>
    <property type="match status" value="1"/>
</dbReference>
<organism evidence="5 6">
    <name type="scientific">Ktedonosporobacter rubrisoli</name>
    <dbReference type="NCBI Taxonomy" id="2509675"/>
    <lineage>
        <taxon>Bacteria</taxon>
        <taxon>Bacillati</taxon>
        <taxon>Chloroflexota</taxon>
        <taxon>Ktedonobacteria</taxon>
        <taxon>Ktedonobacterales</taxon>
        <taxon>Ktedonosporobacteraceae</taxon>
        <taxon>Ktedonosporobacter</taxon>
    </lineage>
</organism>
<dbReference type="GO" id="GO:0043041">
    <property type="term" value="P:amino acid activation for nonribosomal peptide biosynthetic process"/>
    <property type="evidence" value="ECO:0007669"/>
    <property type="project" value="TreeGrafter"/>
</dbReference>
<dbReference type="RefSeq" id="WP_129889961.1">
    <property type="nucleotide sequence ID" value="NZ_CP035758.1"/>
</dbReference>
<dbReference type="InterPro" id="IPR001031">
    <property type="entry name" value="Thioesterase"/>
</dbReference>
<evidence type="ECO:0000256" key="3">
    <source>
        <dbReference type="ARBA" id="ARBA00022553"/>
    </source>
</evidence>
<proteinExistence type="predicted"/>
<dbReference type="InterPro" id="IPR009081">
    <property type="entry name" value="PP-bd_ACP"/>
</dbReference>
<dbReference type="InterPro" id="IPR006162">
    <property type="entry name" value="Ppantetheine_attach_site"/>
</dbReference>
<dbReference type="KEGG" id="kbs:EPA93_24160"/>
<dbReference type="SUPFAM" id="SSF53474">
    <property type="entry name" value="alpha/beta-Hydrolases"/>
    <property type="match status" value="1"/>
</dbReference>
<accession>A0A4P6JTK7</accession>
<evidence type="ECO:0000313" key="6">
    <source>
        <dbReference type="Proteomes" id="UP000290365"/>
    </source>
</evidence>
<dbReference type="SMART" id="SM00823">
    <property type="entry name" value="PKS_PP"/>
    <property type="match status" value="1"/>
</dbReference>
<dbReference type="AlphaFoldDB" id="A0A4P6JTK7"/>
<dbReference type="EMBL" id="CP035758">
    <property type="protein sequence ID" value="QBD78908.1"/>
    <property type="molecule type" value="Genomic_DNA"/>
</dbReference>
<evidence type="ECO:0000256" key="1">
    <source>
        <dbReference type="ARBA" id="ARBA00001957"/>
    </source>
</evidence>
<evidence type="ECO:0000259" key="4">
    <source>
        <dbReference type="PROSITE" id="PS50075"/>
    </source>
</evidence>
<dbReference type="InterPro" id="IPR029058">
    <property type="entry name" value="AB_hydrolase_fold"/>
</dbReference>
<dbReference type="Gene3D" id="1.10.1200.10">
    <property type="entry name" value="ACP-like"/>
    <property type="match status" value="1"/>
</dbReference>
<dbReference type="Gene3D" id="3.40.50.1820">
    <property type="entry name" value="alpha/beta hydrolase"/>
    <property type="match status" value="1"/>
</dbReference>
<feature type="domain" description="Carrier" evidence="4">
    <location>
        <begin position="19"/>
        <end position="94"/>
    </location>
</feature>
<dbReference type="SUPFAM" id="SSF47336">
    <property type="entry name" value="ACP-like"/>
    <property type="match status" value="1"/>
</dbReference>
<dbReference type="InterPro" id="IPR020806">
    <property type="entry name" value="PKS_PP-bd"/>
</dbReference>
<dbReference type="GO" id="GO:0005829">
    <property type="term" value="C:cytosol"/>
    <property type="evidence" value="ECO:0007669"/>
    <property type="project" value="TreeGrafter"/>
</dbReference>
<reference evidence="5 6" key="1">
    <citation type="submission" date="2019-01" db="EMBL/GenBank/DDBJ databases">
        <title>Ktedonosporobacter rubrisoli SCAWS-G2.</title>
        <authorList>
            <person name="Huang Y."/>
            <person name="Yan B."/>
        </authorList>
    </citation>
    <scope>NUCLEOTIDE SEQUENCE [LARGE SCALE GENOMIC DNA]</scope>
    <source>
        <strain evidence="5 6">SCAWS-G2</strain>
    </source>
</reference>
<keyword evidence="6" id="KW-1185">Reference proteome</keyword>
<keyword evidence="2" id="KW-0596">Phosphopantetheine</keyword>
<dbReference type="PROSITE" id="PS00012">
    <property type="entry name" value="PHOSPHOPANTETHEINE"/>
    <property type="match status" value="1"/>
</dbReference>
<comment type="cofactor">
    <cofactor evidence="1">
        <name>pantetheine 4'-phosphate</name>
        <dbReference type="ChEBI" id="CHEBI:47942"/>
    </cofactor>
</comment>
<dbReference type="InterPro" id="IPR036736">
    <property type="entry name" value="ACP-like_sf"/>
</dbReference>
<dbReference type="PANTHER" id="PTHR45527">
    <property type="entry name" value="NONRIBOSOMAL PEPTIDE SYNTHETASE"/>
    <property type="match status" value="1"/>
</dbReference>
<dbReference type="GO" id="GO:0031177">
    <property type="term" value="F:phosphopantetheine binding"/>
    <property type="evidence" value="ECO:0007669"/>
    <property type="project" value="InterPro"/>
</dbReference>
<name>A0A4P6JTK7_KTERU</name>
<dbReference type="Pfam" id="PF00975">
    <property type="entry name" value="Thioesterase"/>
    <property type="match status" value="1"/>
</dbReference>
<sequence length="400" mass="45294">MSDQIGLQERNMAEREIVPPVLPLHHQLVQIWEEVLHVHPIGITEDFFELGGHSLLAIQMLNRVRQVCGKQLPLATLFSGATIEYLASVLQEESSEARAQKDPHWRTPLVPIKTDGSLPPFFYLHGDWKDGSFYSIKLAHGLGPDQPFYNLEPYIFEDQSVPPSFEAIAAAYIQAMREVQPEGPYRLGGFCNGALIAYEMACQLYEAGEEVETLLLINPARPTPHSGIYTALRRFGSLVRLPEATQVDLFLLSRQLQRLQQQALRRRRVRSGDSLALEEEQERQKIKQAQKEAAQKPGSATKLLRADWSSLYDWTILGASLYRYPGKITLLWSQGEQSQALWEQMTRANERAIYDILGTHRSCRTVHLQALIDQVKACLEQDDSASSEAADEEWRSMATV</sequence>
<protein>
    <recommendedName>
        <fullName evidence="4">Carrier domain-containing protein</fullName>
    </recommendedName>
</protein>
<evidence type="ECO:0000313" key="5">
    <source>
        <dbReference type="EMBL" id="QBD78908.1"/>
    </source>
</evidence>
<gene>
    <name evidence="5" type="ORF">EPA93_24160</name>
</gene>
<dbReference type="GO" id="GO:0009366">
    <property type="term" value="C:enterobactin synthetase complex"/>
    <property type="evidence" value="ECO:0007669"/>
    <property type="project" value="TreeGrafter"/>
</dbReference>
<dbReference type="GO" id="GO:0047527">
    <property type="term" value="F:2,3-dihydroxybenzoate-serine ligase activity"/>
    <property type="evidence" value="ECO:0007669"/>
    <property type="project" value="TreeGrafter"/>
</dbReference>
<dbReference type="PROSITE" id="PS50075">
    <property type="entry name" value="CARRIER"/>
    <property type="match status" value="1"/>
</dbReference>
<dbReference type="FunFam" id="1.10.1200.10:FF:000005">
    <property type="entry name" value="Nonribosomal peptide synthetase 1"/>
    <property type="match status" value="1"/>
</dbReference>
<keyword evidence="3" id="KW-0597">Phosphoprotein</keyword>